<keyword evidence="1" id="KW-0472">Membrane</keyword>
<proteinExistence type="predicted"/>
<reference evidence="2 3" key="1">
    <citation type="submission" date="2020-09" db="EMBL/GenBank/DDBJ databases">
        <title>Pseudoxanthomonas sp. CAU 1598 isolated from sand of Yaerae Beach.</title>
        <authorList>
            <person name="Kim W."/>
        </authorList>
    </citation>
    <scope>NUCLEOTIDE SEQUENCE [LARGE SCALE GENOMIC DNA]</scope>
    <source>
        <strain evidence="2 3">CAU 1598</strain>
    </source>
</reference>
<dbReference type="AlphaFoldDB" id="A0AAW3ZV01"/>
<protein>
    <submittedName>
        <fullName evidence="2">Uncharacterized protein</fullName>
    </submittedName>
</protein>
<accession>A0AAW3ZV01</accession>
<dbReference type="EMBL" id="JACYTR010000108">
    <property type="protein sequence ID" value="MBD8528269.1"/>
    <property type="molecule type" value="Genomic_DNA"/>
</dbReference>
<evidence type="ECO:0000313" key="3">
    <source>
        <dbReference type="Proteomes" id="UP000613768"/>
    </source>
</evidence>
<organism evidence="2 3">
    <name type="scientific">Pseudomarimonas arenosa</name>
    <dbReference type="NCBI Taxonomy" id="2774145"/>
    <lineage>
        <taxon>Bacteria</taxon>
        <taxon>Pseudomonadati</taxon>
        <taxon>Pseudomonadota</taxon>
        <taxon>Gammaproteobacteria</taxon>
        <taxon>Lysobacterales</taxon>
        <taxon>Lysobacteraceae</taxon>
        <taxon>Pseudomarimonas</taxon>
    </lineage>
</organism>
<evidence type="ECO:0000313" key="2">
    <source>
        <dbReference type="EMBL" id="MBD8528269.1"/>
    </source>
</evidence>
<name>A0AAW3ZV01_9GAMM</name>
<sequence length="53" mass="5601">MQISHLGFVAFAAVIVSAWLAGWQFGLNKQLVLGTAAIAMFVVASHTKTLVKG</sequence>
<keyword evidence="1" id="KW-1133">Transmembrane helix</keyword>
<gene>
    <name evidence="2" type="ORF">IFO71_21175</name>
</gene>
<keyword evidence="3" id="KW-1185">Reference proteome</keyword>
<evidence type="ECO:0000256" key="1">
    <source>
        <dbReference type="SAM" id="Phobius"/>
    </source>
</evidence>
<keyword evidence="1" id="KW-0812">Transmembrane</keyword>
<dbReference type="RefSeq" id="WP_192031686.1">
    <property type="nucleotide sequence ID" value="NZ_JACYTR010000108.1"/>
</dbReference>
<dbReference type="Proteomes" id="UP000613768">
    <property type="component" value="Unassembled WGS sequence"/>
</dbReference>
<comment type="caution">
    <text evidence="2">The sequence shown here is derived from an EMBL/GenBank/DDBJ whole genome shotgun (WGS) entry which is preliminary data.</text>
</comment>
<feature type="transmembrane region" description="Helical" evidence="1">
    <location>
        <begin position="7"/>
        <end position="25"/>
    </location>
</feature>